<dbReference type="PANTHER" id="PTHR35610">
    <property type="entry name" value="3-ISOPROPYLMALATE DEHYDRATASE-RELATED"/>
    <property type="match status" value="1"/>
</dbReference>
<organism evidence="3 4">
    <name type="scientific">Halolamina litorea</name>
    <dbReference type="NCBI Taxonomy" id="1515593"/>
    <lineage>
        <taxon>Archaea</taxon>
        <taxon>Methanobacteriati</taxon>
        <taxon>Methanobacteriota</taxon>
        <taxon>Stenosarchaea group</taxon>
        <taxon>Halobacteria</taxon>
        <taxon>Halobacteriales</taxon>
        <taxon>Haloferacaceae</taxon>
    </lineage>
</organism>
<protein>
    <submittedName>
        <fullName evidence="3">Proteasome assembly chaperone family protein</fullName>
    </submittedName>
</protein>
<sequence length="281" mass="30862">MNPPTQSGQFAVRHDESPKETLLCGFASYGLSGLTAVDFLIDQLELVETGHVTTEAMPSITPFENGRPTHHTRLFSKPELEMTLLKNELFVPPVLSGPFGESILEWTERHGVQEIAIVDAVPMRHGPDDHRTYHVATDDYLARRLGGVPEPPAAGDESVPLAGAGAPSESTEQTEPVETPETPTTPMARGYLDGVTGALVEKGIDSSLAVGVFQTPVHQQLPDVEASIRLIEALNDIYGLGVDTEPLQEFADEIERYYTELAERYEAATEREEAFENRMYM</sequence>
<comment type="caution">
    <text evidence="3">The sequence shown here is derived from an EMBL/GenBank/DDBJ whole genome shotgun (WGS) entry which is preliminary data.</text>
</comment>
<feature type="compositionally biased region" description="Low complexity" evidence="2">
    <location>
        <begin position="167"/>
        <end position="186"/>
    </location>
</feature>
<evidence type="ECO:0000313" key="3">
    <source>
        <dbReference type="EMBL" id="MFD1567697.1"/>
    </source>
</evidence>
<dbReference type="InterPro" id="IPR038389">
    <property type="entry name" value="PSMG2_sf"/>
</dbReference>
<keyword evidence="3" id="KW-0647">Proteasome</keyword>
<keyword evidence="1" id="KW-0175">Coiled coil</keyword>
<proteinExistence type="predicted"/>
<dbReference type="SUPFAM" id="SSF159659">
    <property type="entry name" value="Cgl1923-like"/>
    <property type="match status" value="2"/>
</dbReference>
<feature type="coiled-coil region" evidence="1">
    <location>
        <begin position="251"/>
        <end position="278"/>
    </location>
</feature>
<dbReference type="GO" id="GO:0000502">
    <property type="term" value="C:proteasome complex"/>
    <property type="evidence" value="ECO:0007669"/>
    <property type="project" value="UniProtKB-KW"/>
</dbReference>
<name>A0ABD6BRP0_9EURY</name>
<dbReference type="EMBL" id="JBHUCZ010000009">
    <property type="protein sequence ID" value="MFD1567697.1"/>
    <property type="molecule type" value="Genomic_DNA"/>
</dbReference>
<evidence type="ECO:0000256" key="2">
    <source>
        <dbReference type="SAM" id="MobiDB-lite"/>
    </source>
</evidence>
<dbReference type="AlphaFoldDB" id="A0ABD6BRP0"/>
<reference evidence="3 4" key="1">
    <citation type="journal article" date="2019" name="Int. J. Syst. Evol. Microbiol.">
        <title>The Global Catalogue of Microorganisms (GCM) 10K type strain sequencing project: providing services to taxonomists for standard genome sequencing and annotation.</title>
        <authorList>
            <consortium name="The Broad Institute Genomics Platform"/>
            <consortium name="The Broad Institute Genome Sequencing Center for Infectious Disease"/>
            <person name="Wu L."/>
            <person name="Ma J."/>
        </authorList>
    </citation>
    <scope>NUCLEOTIDE SEQUENCE [LARGE SCALE GENOMIC DNA]</scope>
    <source>
        <strain evidence="3 4">CGMCC 1.12859</strain>
    </source>
</reference>
<dbReference type="RefSeq" id="WP_267647147.1">
    <property type="nucleotide sequence ID" value="NZ_JANHGR010000001.1"/>
</dbReference>
<dbReference type="Pfam" id="PF09754">
    <property type="entry name" value="PAC2"/>
    <property type="match status" value="1"/>
</dbReference>
<evidence type="ECO:0000313" key="4">
    <source>
        <dbReference type="Proteomes" id="UP001597139"/>
    </source>
</evidence>
<gene>
    <name evidence="3" type="ORF">ACFSAU_09345</name>
</gene>
<feature type="region of interest" description="Disordered" evidence="2">
    <location>
        <begin position="146"/>
        <end position="189"/>
    </location>
</feature>
<keyword evidence="4" id="KW-1185">Reference proteome</keyword>
<dbReference type="InterPro" id="IPR019151">
    <property type="entry name" value="Proteasome_assmbl_chaperone_2"/>
</dbReference>
<dbReference type="Gene3D" id="3.40.50.10900">
    <property type="entry name" value="PAC-like subunit"/>
    <property type="match status" value="1"/>
</dbReference>
<evidence type="ECO:0000256" key="1">
    <source>
        <dbReference type="SAM" id="Coils"/>
    </source>
</evidence>
<dbReference type="PANTHER" id="PTHR35610:SF3">
    <property type="entry name" value="PROTEASOME ASSEMBLY CHAPERONE FAMILY PROTEIN"/>
    <property type="match status" value="1"/>
</dbReference>
<accession>A0ABD6BRP0</accession>
<dbReference type="Proteomes" id="UP001597139">
    <property type="component" value="Unassembled WGS sequence"/>
</dbReference>